<dbReference type="GO" id="GO:0003713">
    <property type="term" value="F:transcription coactivator activity"/>
    <property type="evidence" value="ECO:0007669"/>
    <property type="project" value="InterPro"/>
</dbReference>
<gene>
    <name evidence="4" type="ORF">MKW98_009475</name>
</gene>
<dbReference type="GO" id="GO:0005634">
    <property type="term" value="C:nucleus"/>
    <property type="evidence" value="ECO:0007669"/>
    <property type="project" value="UniProtKB-SubCell"/>
</dbReference>
<evidence type="ECO:0000259" key="3">
    <source>
        <dbReference type="Pfam" id="PF16987"/>
    </source>
</evidence>
<dbReference type="InterPro" id="IPR044661">
    <property type="entry name" value="MED15a/b/c-like"/>
</dbReference>
<dbReference type="Proteomes" id="UP001202328">
    <property type="component" value="Unassembled WGS sequence"/>
</dbReference>
<protein>
    <recommendedName>
        <fullName evidence="3">Mediator complex subunit 15 KIX domain-containing protein</fullName>
    </recommendedName>
</protein>
<dbReference type="Pfam" id="PF16987">
    <property type="entry name" value="KIX_2"/>
    <property type="match status" value="1"/>
</dbReference>
<name>A0AAD4SG69_9MAGN</name>
<dbReference type="Gene3D" id="1.10.246.20">
    <property type="entry name" value="Coactivator CBP, KIX domain"/>
    <property type="match status" value="1"/>
</dbReference>
<organism evidence="4 5">
    <name type="scientific">Papaver atlanticum</name>
    <dbReference type="NCBI Taxonomy" id="357466"/>
    <lineage>
        <taxon>Eukaryota</taxon>
        <taxon>Viridiplantae</taxon>
        <taxon>Streptophyta</taxon>
        <taxon>Embryophyta</taxon>
        <taxon>Tracheophyta</taxon>
        <taxon>Spermatophyta</taxon>
        <taxon>Magnoliopsida</taxon>
        <taxon>Ranunculales</taxon>
        <taxon>Papaveraceae</taxon>
        <taxon>Papaveroideae</taxon>
        <taxon>Papaver</taxon>
    </lineage>
</organism>
<sequence length="113" mass="12593">MDATDWRTQLQPDSRQSMITKIVETLKRHLPITGSEGLVELDKIAVRFEEKIFDVAASQATLLCAHGSSAHFGIVVSSHRLKIFLLDKTSSGLWYVGSDRCLDFGLSSFSLHE</sequence>
<reference evidence="4" key="1">
    <citation type="submission" date="2022-04" db="EMBL/GenBank/DDBJ databases">
        <title>A functionally conserved STORR gene fusion in Papaver species that diverged 16.8 million years ago.</title>
        <authorList>
            <person name="Catania T."/>
        </authorList>
    </citation>
    <scope>NUCLEOTIDE SEQUENCE</scope>
    <source>
        <strain evidence="4">S-188037</strain>
    </source>
</reference>
<keyword evidence="5" id="KW-1185">Reference proteome</keyword>
<evidence type="ECO:0000313" key="4">
    <source>
        <dbReference type="EMBL" id="KAI3906567.1"/>
    </source>
</evidence>
<dbReference type="InterPro" id="IPR036546">
    <property type="entry name" value="MED15_KIX"/>
</dbReference>
<dbReference type="AlphaFoldDB" id="A0AAD4SG69"/>
<dbReference type="EMBL" id="JAJJMB010010755">
    <property type="protein sequence ID" value="KAI3906567.1"/>
    <property type="molecule type" value="Genomic_DNA"/>
</dbReference>
<feature type="domain" description="Mediator complex subunit 15 KIX" evidence="3">
    <location>
        <begin position="4"/>
        <end position="60"/>
    </location>
</feature>
<dbReference type="PANTHER" id="PTHR33137:SF4">
    <property type="entry name" value="MEDIATOR OF RNA POLYMERASE II TRANSCRIPTION SUBUNIT 15A-RELATED"/>
    <property type="match status" value="1"/>
</dbReference>
<accession>A0AAD4SG69</accession>
<dbReference type="GO" id="GO:0031490">
    <property type="term" value="F:chromatin DNA binding"/>
    <property type="evidence" value="ECO:0007669"/>
    <property type="project" value="InterPro"/>
</dbReference>
<proteinExistence type="predicted"/>
<comment type="subcellular location">
    <subcellularLocation>
        <location evidence="1">Nucleus</location>
    </subcellularLocation>
</comment>
<comment type="caution">
    <text evidence="4">The sequence shown here is derived from an EMBL/GenBank/DDBJ whole genome shotgun (WGS) entry which is preliminary data.</text>
</comment>
<dbReference type="PANTHER" id="PTHR33137">
    <property type="entry name" value="MEDIATOR OF RNA POLYMERASE II TRANSCRIPTION SUBUNIT 15A-RELATED"/>
    <property type="match status" value="1"/>
</dbReference>
<evidence type="ECO:0000256" key="1">
    <source>
        <dbReference type="ARBA" id="ARBA00004123"/>
    </source>
</evidence>
<evidence type="ECO:0000256" key="2">
    <source>
        <dbReference type="ARBA" id="ARBA00023242"/>
    </source>
</evidence>
<evidence type="ECO:0000313" key="5">
    <source>
        <dbReference type="Proteomes" id="UP001202328"/>
    </source>
</evidence>
<dbReference type="InterPro" id="IPR036529">
    <property type="entry name" value="KIX_dom_sf"/>
</dbReference>
<keyword evidence="2" id="KW-0539">Nucleus</keyword>